<protein>
    <submittedName>
        <fullName evidence="1">Uncharacterized protein</fullName>
    </submittedName>
</protein>
<gene>
    <name evidence="1" type="ORF">EGYM00163_LOCUS17301</name>
</gene>
<dbReference type="AlphaFoldDB" id="A0A7S4CTQ8"/>
<name>A0A7S4CTQ8_9EUGL</name>
<accession>A0A7S4CTQ8</accession>
<dbReference type="EMBL" id="HBJA01048882">
    <property type="protein sequence ID" value="CAE0806175.1"/>
    <property type="molecule type" value="Transcribed_RNA"/>
</dbReference>
<reference evidence="1" key="1">
    <citation type="submission" date="2021-01" db="EMBL/GenBank/DDBJ databases">
        <authorList>
            <person name="Corre E."/>
            <person name="Pelletier E."/>
            <person name="Niang G."/>
            <person name="Scheremetjew M."/>
            <person name="Finn R."/>
            <person name="Kale V."/>
            <person name="Holt S."/>
            <person name="Cochrane G."/>
            <person name="Meng A."/>
            <person name="Brown T."/>
            <person name="Cohen L."/>
        </authorList>
    </citation>
    <scope>NUCLEOTIDE SEQUENCE</scope>
    <source>
        <strain evidence="1">CCMP1594</strain>
    </source>
</reference>
<proteinExistence type="predicted"/>
<evidence type="ECO:0000313" key="1">
    <source>
        <dbReference type="EMBL" id="CAE0806175.1"/>
    </source>
</evidence>
<organism evidence="1">
    <name type="scientific">Eutreptiella gymnastica</name>
    <dbReference type="NCBI Taxonomy" id="73025"/>
    <lineage>
        <taxon>Eukaryota</taxon>
        <taxon>Discoba</taxon>
        <taxon>Euglenozoa</taxon>
        <taxon>Euglenida</taxon>
        <taxon>Spirocuta</taxon>
        <taxon>Euglenophyceae</taxon>
        <taxon>Eutreptiales</taxon>
        <taxon>Eutreptiaceae</taxon>
        <taxon>Eutreptiella</taxon>
    </lineage>
</organism>
<sequence>MGIKAYIKESQKEGHSHISSTVFPEYAEFSIMGLWRKLPPPPCTSMAQVRQKSNTGTRCLDKVMLASGHERVDIGYGNISGSQSHQNQSEYLELLMHAPARRSLS</sequence>